<dbReference type="EMBL" id="LT670844">
    <property type="protein sequence ID" value="SHJ90814.1"/>
    <property type="molecule type" value="Genomic_DNA"/>
</dbReference>
<gene>
    <name evidence="7" type="ORF">SAMN05444159_1865</name>
</gene>
<evidence type="ECO:0000313" key="8">
    <source>
        <dbReference type="Proteomes" id="UP000189935"/>
    </source>
</evidence>
<proteinExistence type="predicted"/>
<feature type="transmembrane region" description="Helical" evidence="6">
    <location>
        <begin position="262"/>
        <end position="280"/>
    </location>
</feature>
<dbReference type="CDD" id="cd06580">
    <property type="entry name" value="TM_PBP1_transp_TpRbsC_like"/>
    <property type="match status" value="1"/>
</dbReference>
<evidence type="ECO:0000256" key="3">
    <source>
        <dbReference type="ARBA" id="ARBA00022692"/>
    </source>
</evidence>
<keyword evidence="4 6" id="KW-1133">Transmembrane helix</keyword>
<dbReference type="InterPro" id="IPR001851">
    <property type="entry name" value="ABC_transp_permease"/>
</dbReference>
<name>A0A1M6N547_9BRAD</name>
<feature type="transmembrane region" description="Helical" evidence="6">
    <location>
        <begin position="285"/>
        <end position="307"/>
    </location>
</feature>
<evidence type="ECO:0000256" key="4">
    <source>
        <dbReference type="ARBA" id="ARBA00022989"/>
    </source>
</evidence>
<keyword evidence="3 6" id="KW-0812">Transmembrane</keyword>
<dbReference type="GO" id="GO:0005886">
    <property type="term" value="C:plasma membrane"/>
    <property type="evidence" value="ECO:0007669"/>
    <property type="project" value="UniProtKB-SubCell"/>
</dbReference>
<dbReference type="OrthoDB" id="9809785at2"/>
<keyword evidence="5 6" id="KW-0472">Membrane</keyword>
<feature type="transmembrane region" description="Helical" evidence="6">
    <location>
        <begin position="143"/>
        <end position="162"/>
    </location>
</feature>
<feature type="transmembrane region" description="Helical" evidence="6">
    <location>
        <begin position="182"/>
        <end position="206"/>
    </location>
</feature>
<dbReference type="PANTHER" id="PTHR47089:SF1">
    <property type="entry name" value="GUANOSINE ABC TRANSPORTER PERMEASE PROTEIN NUPP"/>
    <property type="match status" value="1"/>
</dbReference>
<dbReference type="GO" id="GO:0022857">
    <property type="term" value="F:transmembrane transporter activity"/>
    <property type="evidence" value="ECO:0007669"/>
    <property type="project" value="InterPro"/>
</dbReference>
<reference evidence="7 8" key="1">
    <citation type="submission" date="2016-11" db="EMBL/GenBank/DDBJ databases">
        <authorList>
            <person name="Jaros S."/>
            <person name="Januszkiewicz K."/>
            <person name="Wedrychowicz H."/>
        </authorList>
    </citation>
    <scope>NUCLEOTIDE SEQUENCE [LARGE SCALE GENOMIC DNA]</scope>
    <source>
        <strain evidence="7 8">GAS499</strain>
    </source>
</reference>
<protein>
    <submittedName>
        <fullName evidence="7">Nucleoside ABC transporter membrane protein</fullName>
    </submittedName>
</protein>
<organism evidence="7 8">
    <name type="scientific">Bradyrhizobium lablabi</name>
    <dbReference type="NCBI Taxonomy" id="722472"/>
    <lineage>
        <taxon>Bacteria</taxon>
        <taxon>Pseudomonadati</taxon>
        <taxon>Pseudomonadota</taxon>
        <taxon>Alphaproteobacteria</taxon>
        <taxon>Hyphomicrobiales</taxon>
        <taxon>Nitrobacteraceae</taxon>
        <taxon>Bradyrhizobium</taxon>
    </lineage>
</organism>
<feature type="transmembrane region" description="Helical" evidence="6">
    <location>
        <begin position="87"/>
        <end position="104"/>
    </location>
</feature>
<feature type="transmembrane region" description="Helical" evidence="6">
    <location>
        <begin position="313"/>
        <end position="332"/>
    </location>
</feature>
<evidence type="ECO:0000256" key="6">
    <source>
        <dbReference type="SAM" id="Phobius"/>
    </source>
</evidence>
<sequence>MMAIPIWLRMPGAFVLSVLLGLAASSLVLVAVHAPVLETFRAIYDGAVGSWSALESSLVFAEPIAFTGLAAAIAFRARVWNIGGEGQMVMGAFGAGLVALNTSLPPPLMLLAVAGCGIACGAIWAFIPAALKVWLGVNEVLSSLMLNYVAILWVQSLVYGPWREPGGGWPYSAFFPDEARLPSIGSELDICIIAAPLVALALSVLLRFSRWGFEITVVGHSHEAARYAAISVTRVTIAVMLLSGALAGIAGIQQVSGTAGRLYVLTPGYGYLGILVSWLAGHDPVLVLVMSVFYGILIQGGSALQIAQIDPSLVRIMQAAIILFALAGLTLARGFRPRARLAKVDRA</sequence>
<feature type="transmembrane region" description="Helical" evidence="6">
    <location>
        <begin position="110"/>
        <end position="131"/>
    </location>
</feature>
<evidence type="ECO:0000256" key="2">
    <source>
        <dbReference type="ARBA" id="ARBA00022475"/>
    </source>
</evidence>
<keyword evidence="2" id="KW-1003">Cell membrane</keyword>
<dbReference type="Proteomes" id="UP000189935">
    <property type="component" value="Chromosome I"/>
</dbReference>
<accession>A0A1M6N547</accession>
<dbReference type="PANTHER" id="PTHR47089">
    <property type="entry name" value="ABC TRANSPORTER, PERMEASE PROTEIN"/>
    <property type="match status" value="1"/>
</dbReference>
<evidence type="ECO:0000256" key="1">
    <source>
        <dbReference type="ARBA" id="ARBA00004651"/>
    </source>
</evidence>
<evidence type="ECO:0000256" key="5">
    <source>
        <dbReference type="ARBA" id="ARBA00023136"/>
    </source>
</evidence>
<feature type="transmembrane region" description="Helical" evidence="6">
    <location>
        <begin position="227"/>
        <end position="250"/>
    </location>
</feature>
<feature type="transmembrane region" description="Helical" evidence="6">
    <location>
        <begin position="54"/>
        <end position="75"/>
    </location>
</feature>
<dbReference type="RefSeq" id="WP_079537901.1">
    <property type="nucleotide sequence ID" value="NZ_LT670844.1"/>
</dbReference>
<comment type="subcellular location">
    <subcellularLocation>
        <location evidence="1">Cell membrane</location>
        <topology evidence="1">Multi-pass membrane protein</topology>
    </subcellularLocation>
</comment>
<dbReference type="AlphaFoldDB" id="A0A1M6N547"/>
<evidence type="ECO:0000313" key="7">
    <source>
        <dbReference type="EMBL" id="SHJ90814.1"/>
    </source>
</evidence>
<dbReference type="Pfam" id="PF02653">
    <property type="entry name" value="BPD_transp_2"/>
    <property type="match status" value="1"/>
</dbReference>